<comment type="similarity">
    <text evidence="1">Belongs to the sigma-70 factor family. ECF subfamily.</text>
</comment>
<keyword evidence="9" id="KW-1185">Reference proteome</keyword>
<dbReference type="InterPro" id="IPR013249">
    <property type="entry name" value="RNA_pol_sigma70_r4_t2"/>
</dbReference>
<dbReference type="InterPro" id="IPR039425">
    <property type="entry name" value="RNA_pol_sigma-70-like"/>
</dbReference>
<gene>
    <name evidence="8" type="ORF">GCM10007368_00020</name>
</gene>
<keyword evidence="4" id="KW-0804">Transcription</keyword>
<dbReference type="PANTHER" id="PTHR43133">
    <property type="entry name" value="RNA POLYMERASE ECF-TYPE SIGMA FACTO"/>
    <property type="match status" value="1"/>
</dbReference>
<keyword evidence="2" id="KW-0805">Transcription regulation</keyword>
<dbReference type="EMBL" id="BMDG01000001">
    <property type="protein sequence ID" value="GGI04213.1"/>
    <property type="molecule type" value="Genomic_DNA"/>
</dbReference>
<dbReference type="SUPFAM" id="SSF88659">
    <property type="entry name" value="Sigma3 and sigma4 domains of RNA polymerase sigma factors"/>
    <property type="match status" value="1"/>
</dbReference>
<dbReference type="PANTHER" id="PTHR43133:SF25">
    <property type="entry name" value="RNA POLYMERASE SIGMA FACTOR RFAY-RELATED"/>
    <property type="match status" value="1"/>
</dbReference>
<organism evidence="8 9">
    <name type="scientific">Isoptericola cucumis</name>
    <dbReference type="NCBI Taxonomy" id="1776856"/>
    <lineage>
        <taxon>Bacteria</taxon>
        <taxon>Bacillati</taxon>
        <taxon>Actinomycetota</taxon>
        <taxon>Actinomycetes</taxon>
        <taxon>Micrococcales</taxon>
        <taxon>Promicromonosporaceae</taxon>
        <taxon>Isoptericola</taxon>
    </lineage>
</organism>
<dbReference type="InterPro" id="IPR007627">
    <property type="entry name" value="RNA_pol_sigma70_r2"/>
</dbReference>
<evidence type="ECO:0000256" key="1">
    <source>
        <dbReference type="ARBA" id="ARBA00010641"/>
    </source>
</evidence>
<comment type="caution">
    <text evidence="8">The sequence shown here is derived from an EMBL/GenBank/DDBJ whole genome shotgun (WGS) entry which is preliminary data.</text>
</comment>
<feature type="compositionally biased region" description="Basic and acidic residues" evidence="5">
    <location>
        <begin position="139"/>
        <end position="152"/>
    </location>
</feature>
<feature type="compositionally biased region" description="Low complexity" evidence="5">
    <location>
        <begin position="154"/>
        <end position="165"/>
    </location>
</feature>
<accession>A0ABQ2AZD9</accession>
<evidence type="ECO:0000256" key="3">
    <source>
        <dbReference type="ARBA" id="ARBA00023082"/>
    </source>
</evidence>
<dbReference type="InterPro" id="IPR013325">
    <property type="entry name" value="RNA_pol_sigma_r2"/>
</dbReference>
<dbReference type="Gene3D" id="1.10.10.10">
    <property type="entry name" value="Winged helix-like DNA-binding domain superfamily/Winged helix DNA-binding domain"/>
    <property type="match status" value="1"/>
</dbReference>
<dbReference type="Proteomes" id="UP000632535">
    <property type="component" value="Unassembled WGS sequence"/>
</dbReference>
<feature type="region of interest" description="Disordered" evidence="5">
    <location>
        <begin position="138"/>
        <end position="175"/>
    </location>
</feature>
<name>A0ABQ2AZD9_9MICO</name>
<evidence type="ECO:0000313" key="9">
    <source>
        <dbReference type="Proteomes" id="UP000632535"/>
    </source>
</evidence>
<dbReference type="SUPFAM" id="SSF88946">
    <property type="entry name" value="Sigma2 domain of RNA polymerase sigma factors"/>
    <property type="match status" value="1"/>
</dbReference>
<dbReference type="Gene3D" id="1.10.1740.10">
    <property type="match status" value="1"/>
</dbReference>
<dbReference type="InterPro" id="IPR036388">
    <property type="entry name" value="WH-like_DNA-bd_sf"/>
</dbReference>
<feature type="domain" description="RNA polymerase sigma factor 70 region 4 type 2" evidence="7">
    <location>
        <begin position="88"/>
        <end position="138"/>
    </location>
</feature>
<evidence type="ECO:0000259" key="7">
    <source>
        <dbReference type="Pfam" id="PF08281"/>
    </source>
</evidence>
<sequence length="175" mass="19218">MHRYVCRHVDAHTAHDVVSETFLVAWRRIDEVPDEALPWLLVVARNTISNTRRATSRRRAMESQLARVGHLAAASPAPGNVVPERDHVLAALGRLSPQHREAVLLVAWDGLDAAGAAHVLGTSPAAFKMRLSRARRQLRRELDDETSTDRARRTPPTATAVPAIAEGPATPRSAR</sequence>
<protein>
    <recommendedName>
        <fullName evidence="10">RNA polymerase sigma-70 factor (ECF subfamily)</fullName>
    </recommendedName>
</protein>
<feature type="domain" description="RNA polymerase sigma-70 region 2" evidence="6">
    <location>
        <begin position="10"/>
        <end position="57"/>
    </location>
</feature>
<dbReference type="InterPro" id="IPR013324">
    <property type="entry name" value="RNA_pol_sigma_r3/r4-like"/>
</dbReference>
<reference evidence="9" key="1">
    <citation type="journal article" date="2019" name="Int. J. Syst. Evol. Microbiol.">
        <title>The Global Catalogue of Microorganisms (GCM) 10K type strain sequencing project: providing services to taxonomists for standard genome sequencing and annotation.</title>
        <authorList>
            <consortium name="The Broad Institute Genomics Platform"/>
            <consortium name="The Broad Institute Genome Sequencing Center for Infectious Disease"/>
            <person name="Wu L."/>
            <person name="Ma J."/>
        </authorList>
    </citation>
    <scope>NUCLEOTIDE SEQUENCE [LARGE SCALE GENOMIC DNA]</scope>
    <source>
        <strain evidence="9">CCM 8653</strain>
    </source>
</reference>
<evidence type="ECO:0000259" key="6">
    <source>
        <dbReference type="Pfam" id="PF04542"/>
    </source>
</evidence>
<proteinExistence type="inferred from homology"/>
<dbReference type="Pfam" id="PF08281">
    <property type="entry name" value="Sigma70_r4_2"/>
    <property type="match status" value="1"/>
</dbReference>
<dbReference type="CDD" id="cd06171">
    <property type="entry name" value="Sigma70_r4"/>
    <property type="match status" value="1"/>
</dbReference>
<evidence type="ECO:0000256" key="2">
    <source>
        <dbReference type="ARBA" id="ARBA00023015"/>
    </source>
</evidence>
<evidence type="ECO:0000313" key="8">
    <source>
        <dbReference type="EMBL" id="GGI04213.1"/>
    </source>
</evidence>
<dbReference type="Pfam" id="PF04542">
    <property type="entry name" value="Sigma70_r2"/>
    <property type="match status" value="1"/>
</dbReference>
<evidence type="ECO:0008006" key="10">
    <source>
        <dbReference type="Google" id="ProtNLM"/>
    </source>
</evidence>
<keyword evidence="3" id="KW-0731">Sigma factor</keyword>
<evidence type="ECO:0000256" key="5">
    <source>
        <dbReference type="SAM" id="MobiDB-lite"/>
    </source>
</evidence>
<evidence type="ECO:0000256" key="4">
    <source>
        <dbReference type="ARBA" id="ARBA00023163"/>
    </source>
</evidence>